<dbReference type="Proteomes" id="UP001209681">
    <property type="component" value="Unassembled WGS sequence"/>
</dbReference>
<gene>
    <name evidence="1" type="ORF">OOT00_16105</name>
</gene>
<evidence type="ECO:0000313" key="1">
    <source>
        <dbReference type="EMBL" id="MCW7755499.1"/>
    </source>
</evidence>
<organism evidence="1 2">
    <name type="scientific">Desulfobotulus pelophilus</name>
    <dbReference type="NCBI Taxonomy" id="2823377"/>
    <lineage>
        <taxon>Bacteria</taxon>
        <taxon>Pseudomonadati</taxon>
        <taxon>Thermodesulfobacteriota</taxon>
        <taxon>Desulfobacteria</taxon>
        <taxon>Desulfobacterales</taxon>
        <taxon>Desulfobacteraceae</taxon>
        <taxon>Desulfobotulus</taxon>
    </lineage>
</organism>
<keyword evidence="2" id="KW-1185">Reference proteome</keyword>
<feature type="non-terminal residue" evidence="1">
    <location>
        <position position="1"/>
    </location>
</feature>
<dbReference type="RefSeq" id="WP_265426444.1">
    <property type="nucleotide sequence ID" value="NZ_JAPFPW010000077.1"/>
</dbReference>
<evidence type="ECO:0000313" key="2">
    <source>
        <dbReference type="Proteomes" id="UP001209681"/>
    </source>
</evidence>
<accession>A0ABT3NDG4</accession>
<sequence>TGWQSKTLHRKASMQLLRCSQDARGKRIFSRSQLQEIQKSHHCARVRMQARQANRKQCTCCHRHPVAPGLRMLCKNCYLKGNERSEV</sequence>
<reference evidence="1 2" key="1">
    <citation type="submission" date="2022-11" db="EMBL/GenBank/DDBJ databases">
        <title>Desulfobotulus tamanensis H1 sp. nov. - anaerobic, alkaliphilic, sulphate reducing bacterium isolated from terrestrial mud volcano.</title>
        <authorList>
            <person name="Frolova A."/>
            <person name="Merkel A.Y."/>
            <person name="Slobodkin A.I."/>
        </authorList>
    </citation>
    <scope>NUCLEOTIDE SEQUENCE [LARGE SCALE GENOMIC DNA]</scope>
    <source>
        <strain evidence="1 2">H1</strain>
    </source>
</reference>
<comment type="caution">
    <text evidence="1">The sequence shown here is derived from an EMBL/GenBank/DDBJ whole genome shotgun (WGS) entry which is preliminary data.</text>
</comment>
<name>A0ABT3NDG4_9BACT</name>
<dbReference type="EMBL" id="JAPFPW010000077">
    <property type="protein sequence ID" value="MCW7755499.1"/>
    <property type="molecule type" value="Genomic_DNA"/>
</dbReference>
<proteinExistence type="predicted"/>
<protein>
    <submittedName>
        <fullName evidence="1">Uncharacterized protein</fullName>
    </submittedName>
</protein>